<dbReference type="Pfam" id="PF12833">
    <property type="entry name" value="HTH_18"/>
    <property type="match status" value="1"/>
</dbReference>
<dbReference type="RefSeq" id="WP_063197506.1">
    <property type="nucleotide sequence ID" value="NZ_CAMITG010000004.1"/>
</dbReference>
<dbReference type="InterPro" id="IPR018060">
    <property type="entry name" value="HTH_AraC"/>
</dbReference>
<evidence type="ECO:0000313" key="7">
    <source>
        <dbReference type="EMBL" id="SQI44742.1"/>
    </source>
</evidence>
<keyword evidence="3" id="KW-0804">Transcription</keyword>
<proteinExistence type="predicted"/>
<dbReference type="SMART" id="SM00342">
    <property type="entry name" value="HTH_ARAC"/>
    <property type="match status" value="1"/>
</dbReference>
<keyword evidence="9" id="KW-1185">Reference proteome</keyword>
<dbReference type="EMBL" id="CP065673">
    <property type="protein sequence ID" value="QPS19470.1"/>
    <property type="molecule type" value="Genomic_DNA"/>
</dbReference>
<keyword evidence="1" id="KW-0805">Transcription regulation</keyword>
<dbReference type="GO" id="GO:0003700">
    <property type="term" value="F:DNA-binding transcription factor activity"/>
    <property type="evidence" value="ECO:0007669"/>
    <property type="project" value="InterPro"/>
</dbReference>
<evidence type="ECO:0000256" key="3">
    <source>
        <dbReference type="ARBA" id="ARBA00023163"/>
    </source>
</evidence>
<evidence type="ECO:0000259" key="5">
    <source>
        <dbReference type="PROSITE" id="PS01124"/>
    </source>
</evidence>
<feature type="transmembrane region" description="Helical" evidence="4">
    <location>
        <begin position="32"/>
        <end position="50"/>
    </location>
</feature>
<feature type="transmembrane region" description="Helical" evidence="4">
    <location>
        <begin position="62"/>
        <end position="79"/>
    </location>
</feature>
<keyword evidence="4" id="KW-1133">Transmembrane helix</keyword>
<evidence type="ECO:0000313" key="9">
    <source>
        <dbReference type="Proteomes" id="UP000594967"/>
    </source>
</evidence>
<dbReference type="PANTHER" id="PTHR43280">
    <property type="entry name" value="ARAC-FAMILY TRANSCRIPTIONAL REGULATOR"/>
    <property type="match status" value="1"/>
</dbReference>
<dbReference type="SUPFAM" id="SSF46689">
    <property type="entry name" value="Homeodomain-like"/>
    <property type="match status" value="1"/>
</dbReference>
<evidence type="ECO:0000256" key="2">
    <source>
        <dbReference type="ARBA" id="ARBA00023125"/>
    </source>
</evidence>
<keyword evidence="2" id="KW-0238">DNA-binding</keyword>
<accession>A0A2X4VD47</accession>
<keyword evidence="4" id="KW-0472">Membrane</keyword>
<dbReference type="GO" id="GO:0043565">
    <property type="term" value="F:sequence-specific DNA binding"/>
    <property type="evidence" value="ECO:0007669"/>
    <property type="project" value="InterPro"/>
</dbReference>
<dbReference type="PROSITE" id="PS01124">
    <property type="entry name" value="HTH_ARAC_FAMILY_2"/>
    <property type="match status" value="1"/>
</dbReference>
<evidence type="ECO:0000256" key="4">
    <source>
        <dbReference type="SAM" id="Phobius"/>
    </source>
</evidence>
<name>A0A2X4VD47_SERPL</name>
<dbReference type="Proteomes" id="UP000248897">
    <property type="component" value="Chromosome 1"/>
</dbReference>
<protein>
    <submittedName>
        <fullName evidence="7">Bacillibactin transport regulator</fullName>
    </submittedName>
    <submittedName>
        <fullName evidence="6">Helix-turn-helix transcriptional regulator</fullName>
    </submittedName>
</protein>
<reference evidence="7 8" key="1">
    <citation type="submission" date="2018-06" db="EMBL/GenBank/DDBJ databases">
        <authorList>
            <consortium name="Pathogen Informatics"/>
            <person name="Doyle S."/>
        </authorList>
    </citation>
    <scope>NUCLEOTIDE SEQUENCE [LARGE SCALE GENOMIC DNA]</scope>
    <source>
        <strain evidence="7 8">NCTC12961</strain>
    </source>
</reference>
<feature type="domain" description="HTH araC/xylS-type" evidence="5">
    <location>
        <begin position="228"/>
        <end position="333"/>
    </location>
</feature>
<feature type="transmembrane region" description="Helical" evidence="4">
    <location>
        <begin position="91"/>
        <end position="107"/>
    </location>
</feature>
<evidence type="ECO:0000256" key="1">
    <source>
        <dbReference type="ARBA" id="ARBA00023015"/>
    </source>
</evidence>
<evidence type="ECO:0000313" key="8">
    <source>
        <dbReference type="Proteomes" id="UP000248897"/>
    </source>
</evidence>
<gene>
    <name evidence="7" type="primary">btr_4</name>
    <name evidence="6" type="ORF">I6G64_18055</name>
    <name evidence="7" type="ORF">NCTC12961_04621</name>
</gene>
<dbReference type="InterPro" id="IPR009057">
    <property type="entry name" value="Homeodomain-like_sf"/>
</dbReference>
<organism evidence="7 8">
    <name type="scientific">Serratia plymuthica</name>
    <dbReference type="NCBI Taxonomy" id="82996"/>
    <lineage>
        <taxon>Bacteria</taxon>
        <taxon>Pseudomonadati</taxon>
        <taxon>Pseudomonadota</taxon>
        <taxon>Gammaproteobacteria</taxon>
        <taxon>Enterobacterales</taxon>
        <taxon>Yersiniaceae</taxon>
        <taxon>Serratia</taxon>
    </lineage>
</organism>
<sequence>MSPMPLIPVTFLFGLLCLGLLYRLGRPQARRWVFQLLLLLCAWQSLLVGLRYGYGLTQFNGLQPFGAVAIPPLTYLAFLVSTQGRLRWRELWHLTPLCLTLLASLLAPFWLDILIVVTDLGYGAALLYALRRGENALQQVPLAESWLSYRLWRGLGILLVAIAVAEGVIVLDFAYFEGRHAAMLATFDNLLVALSICLVLSRSRPSETPTERVPEPPDSVAEDEERLAEWFGLVQHRLRQDDLYLEPELNLARLARKAGLPARRVSQAINRHTGMNVSQYVNQLRIRQAAQWLLAGDDPVTDIMQRAGFTTKSNFNREFLRIQGVSPSEWRRQQKVS</sequence>
<keyword evidence="4" id="KW-0812">Transmembrane</keyword>
<feature type="transmembrane region" description="Helical" evidence="4">
    <location>
        <begin position="6"/>
        <end position="25"/>
    </location>
</feature>
<dbReference type="PANTHER" id="PTHR43280:SF29">
    <property type="entry name" value="ARAC-FAMILY TRANSCRIPTIONAL REGULATOR"/>
    <property type="match status" value="1"/>
</dbReference>
<dbReference type="Proteomes" id="UP000594967">
    <property type="component" value="Chromosome"/>
</dbReference>
<evidence type="ECO:0000313" key="6">
    <source>
        <dbReference type="EMBL" id="QPS19470.1"/>
    </source>
</evidence>
<dbReference type="STRING" id="82996.ADP72_16615"/>
<dbReference type="Gene3D" id="1.10.10.60">
    <property type="entry name" value="Homeodomain-like"/>
    <property type="match status" value="1"/>
</dbReference>
<dbReference type="EMBL" id="LS483469">
    <property type="protein sequence ID" value="SQI44742.1"/>
    <property type="molecule type" value="Genomic_DNA"/>
</dbReference>
<reference evidence="6 9" key="2">
    <citation type="submission" date="2020-12" db="EMBL/GenBank/DDBJ databases">
        <title>FDA dAtabase for Regulatory Grade micrObial Sequences (FDA-ARGOS): Supporting development and validation of Infectious Disease Dx tests.</title>
        <authorList>
            <person name="Sproer C."/>
            <person name="Gronow S."/>
            <person name="Severitt S."/>
            <person name="Schroder I."/>
            <person name="Tallon L."/>
            <person name="Sadzewicz L."/>
            <person name="Zhao X."/>
            <person name="Boylan J."/>
            <person name="Ott S."/>
            <person name="Bowen H."/>
            <person name="Vavikolanu K."/>
            <person name="Mehta A."/>
            <person name="Aluvathingal J."/>
            <person name="Nadendla S."/>
            <person name="Lowell S."/>
            <person name="Myers T."/>
            <person name="Yan Y."/>
            <person name="Sichtig H."/>
        </authorList>
    </citation>
    <scope>NUCLEOTIDE SEQUENCE [LARGE SCALE GENOMIC DNA]</scope>
    <source>
        <strain evidence="6 9">FDAARGOS_907</strain>
    </source>
</reference>
<feature type="transmembrane region" description="Helical" evidence="4">
    <location>
        <begin position="151"/>
        <end position="175"/>
    </location>
</feature>
<dbReference type="AlphaFoldDB" id="A0A2X4VD47"/>